<reference evidence="2 3" key="1">
    <citation type="journal article" date="2019" name="Int. J. Syst. Evol. Microbiol.">
        <title>The Global Catalogue of Microorganisms (GCM) 10K type strain sequencing project: providing services to taxonomists for standard genome sequencing and annotation.</title>
        <authorList>
            <consortium name="The Broad Institute Genomics Platform"/>
            <consortium name="The Broad Institute Genome Sequencing Center for Infectious Disease"/>
            <person name="Wu L."/>
            <person name="Ma J."/>
        </authorList>
    </citation>
    <scope>NUCLEOTIDE SEQUENCE [LARGE SCALE GENOMIC DNA]</scope>
    <source>
        <strain evidence="2 3">JCM 11896</strain>
    </source>
</reference>
<dbReference type="Proteomes" id="UP001501414">
    <property type="component" value="Unassembled WGS sequence"/>
</dbReference>
<evidence type="ECO:0000256" key="1">
    <source>
        <dbReference type="SAM" id="MobiDB-lite"/>
    </source>
</evidence>
<accession>A0ABN1XYI4</accession>
<comment type="caution">
    <text evidence="2">The sequence shown here is derived from an EMBL/GenBank/DDBJ whole genome shotgun (WGS) entry which is preliminary data.</text>
</comment>
<evidence type="ECO:0000313" key="2">
    <source>
        <dbReference type="EMBL" id="GAA1393090.1"/>
    </source>
</evidence>
<feature type="region of interest" description="Disordered" evidence="1">
    <location>
        <begin position="29"/>
        <end position="94"/>
    </location>
</feature>
<evidence type="ECO:0000313" key="3">
    <source>
        <dbReference type="Proteomes" id="UP001501414"/>
    </source>
</evidence>
<dbReference type="EMBL" id="BAAAJK010000021">
    <property type="protein sequence ID" value="GAA1393090.1"/>
    <property type="molecule type" value="Genomic_DNA"/>
</dbReference>
<sequence length="94" mass="9099">MDGTRMRLAALAGPLTVGLVLGVAALLESPADRPPAGTPEPVGTLPATTAATAASAPAMLGLPPATRTSEPAREARANPAPAPAPVPAHTAAGH</sequence>
<protein>
    <submittedName>
        <fullName evidence="2">Uncharacterized protein</fullName>
    </submittedName>
</protein>
<proteinExistence type="predicted"/>
<feature type="compositionally biased region" description="Low complexity" evidence="1">
    <location>
        <begin position="46"/>
        <end position="58"/>
    </location>
</feature>
<dbReference type="RefSeq" id="WP_344024547.1">
    <property type="nucleotide sequence ID" value="NZ_BAAAJK010000021.1"/>
</dbReference>
<organism evidence="2 3">
    <name type="scientific">Pseudonocardia kongjuensis</name>
    <dbReference type="NCBI Taxonomy" id="102227"/>
    <lineage>
        <taxon>Bacteria</taxon>
        <taxon>Bacillati</taxon>
        <taxon>Actinomycetota</taxon>
        <taxon>Actinomycetes</taxon>
        <taxon>Pseudonocardiales</taxon>
        <taxon>Pseudonocardiaceae</taxon>
        <taxon>Pseudonocardia</taxon>
    </lineage>
</organism>
<keyword evidence="3" id="KW-1185">Reference proteome</keyword>
<gene>
    <name evidence="2" type="ORF">GCM10009613_39170</name>
</gene>
<name>A0ABN1XYI4_9PSEU</name>